<dbReference type="AlphaFoldDB" id="A0A1G8VL71"/>
<keyword evidence="8 12" id="KW-0472">Membrane</keyword>
<evidence type="ECO:0000256" key="12">
    <source>
        <dbReference type="HAMAP-Rule" id="MF_01811"/>
    </source>
</evidence>
<evidence type="ECO:0000256" key="8">
    <source>
        <dbReference type="ARBA" id="ARBA00023136"/>
    </source>
</evidence>
<keyword evidence="4 12" id="KW-0812">Transmembrane</keyword>
<keyword evidence="5 12" id="KW-0732">Signal</keyword>
<feature type="domain" description="Membrane insertase YidC/Oxa/ALB C-terminal" evidence="13">
    <location>
        <begin position="63"/>
        <end position="250"/>
    </location>
</feature>
<evidence type="ECO:0000256" key="5">
    <source>
        <dbReference type="ARBA" id="ARBA00022729"/>
    </source>
</evidence>
<dbReference type="Proteomes" id="UP000198694">
    <property type="component" value="Unassembled WGS sequence"/>
</dbReference>
<keyword evidence="3 12" id="KW-1003">Cell membrane</keyword>
<evidence type="ECO:0000256" key="11">
    <source>
        <dbReference type="ARBA" id="ARBA00023288"/>
    </source>
</evidence>
<dbReference type="InterPro" id="IPR001708">
    <property type="entry name" value="YidC/ALB3/OXA1/COX18"/>
</dbReference>
<evidence type="ECO:0000256" key="9">
    <source>
        <dbReference type="ARBA" id="ARBA00023139"/>
    </source>
</evidence>
<feature type="transmembrane region" description="Helical" evidence="12">
    <location>
        <begin position="210"/>
        <end position="228"/>
    </location>
</feature>
<proteinExistence type="inferred from homology"/>
<dbReference type="RefSeq" id="WP_093210282.1">
    <property type="nucleotide sequence ID" value="NZ_FNFL01000001.1"/>
</dbReference>
<sequence>MDKHSVFTFFKKYSVIIVILLIFLSGCQGSNHTAASEGWFDHYFVDSFSFLIKVSAKQLNGSYGWSIILITLLIRLILMPLMLKQSKGSYEMKEIMAGLKPEMDELKEKYSDKRDKESQAKLQKEMVLLYQKHQLNPMKSMGCLPMLIQFPILIGFYYAIRSTPEIASHSFLWFNLGHPDIIMPFVAAAIYFLQFKVTQLGMEPQQRKQMAILGFLSPIMIGIISFNSPAALPLYWAVGGLFLILQTLLSKSLYQPKTQGTLSQQVRPADQK</sequence>
<dbReference type="HAMAP" id="MF_01811">
    <property type="entry name" value="YidC_type2"/>
    <property type="match status" value="1"/>
</dbReference>
<feature type="transmembrane region" description="Helical" evidence="12">
    <location>
        <begin position="63"/>
        <end position="83"/>
    </location>
</feature>
<dbReference type="CDD" id="cd20070">
    <property type="entry name" value="5TM_YidC_Alb3"/>
    <property type="match status" value="1"/>
</dbReference>
<comment type="subcellular location">
    <subcellularLocation>
        <location evidence="1 12">Cell membrane</location>
        <topology evidence="1 12">Multi-pass membrane protein</topology>
    </subcellularLocation>
</comment>
<dbReference type="GO" id="GO:0005886">
    <property type="term" value="C:plasma membrane"/>
    <property type="evidence" value="ECO:0007669"/>
    <property type="project" value="UniProtKB-SubCell"/>
</dbReference>
<organism evidence="14 15">
    <name type="scientific">Sediminibacillus albus</name>
    <dbReference type="NCBI Taxonomy" id="407036"/>
    <lineage>
        <taxon>Bacteria</taxon>
        <taxon>Bacillati</taxon>
        <taxon>Bacillota</taxon>
        <taxon>Bacilli</taxon>
        <taxon>Bacillales</taxon>
        <taxon>Bacillaceae</taxon>
        <taxon>Sediminibacillus</taxon>
    </lineage>
</organism>
<evidence type="ECO:0000256" key="2">
    <source>
        <dbReference type="ARBA" id="ARBA00022448"/>
    </source>
</evidence>
<evidence type="ECO:0000313" key="14">
    <source>
        <dbReference type="EMBL" id="SDJ65930.1"/>
    </source>
</evidence>
<reference evidence="14 15" key="1">
    <citation type="submission" date="2016-10" db="EMBL/GenBank/DDBJ databases">
        <authorList>
            <person name="de Groot N.N."/>
        </authorList>
    </citation>
    <scope>NUCLEOTIDE SEQUENCE [LARGE SCALE GENOMIC DNA]</scope>
    <source>
        <strain evidence="14 15">CGMCC 1.6502</strain>
    </source>
</reference>
<dbReference type="PANTHER" id="PTHR12428">
    <property type="entry name" value="OXA1"/>
    <property type="match status" value="1"/>
</dbReference>
<dbReference type="STRING" id="407036.SAMN05216243_0138"/>
<evidence type="ECO:0000256" key="6">
    <source>
        <dbReference type="ARBA" id="ARBA00022927"/>
    </source>
</evidence>
<gene>
    <name evidence="12" type="primary">yidC</name>
    <name evidence="14" type="ORF">SAMN05216243_0138</name>
</gene>
<evidence type="ECO:0000256" key="4">
    <source>
        <dbReference type="ARBA" id="ARBA00022692"/>
    </source>
</evidence>
<dbReference type="InterPro" id="IPR047196">
    <property type="entry name" value="YidC_ALB_C"/>
</dbReference>
<name>A0A1G8VL71_9BACI</name>
<keyword evidence="6 12" id="KW-0653">Protein transport</keyword>
<evidence type="ECO:0000256" key="7">
    <source>
        <dbReference type="ARBA" id="ARBA00022989"/>
    </source>
</evidence>
<evidence type="ECO:0000256" key="3">
    <source>
        <dbReference type="ARBA" id="ARBA00022475"/>
    </source>
</evidence>
<protein>
    <recommendedName>
        <fullName evidence="12">Membrane protein insertase YidC</fullName>
    </recommendedName>
    <alternativeName>
        <fullName evidence="12">Foldase YidC</fullName>
    </alternativeName>
    <alternativeName>
        <fullName evidence="12">Membrane integrase YidC</fullName>
    </alternativeName>
    <alternativeName>
        <fullName evidence="12">Membrane protein YidC</fullName>
    </alternativeName>
</protein>
<dbReference type="Pfam" id="PF02096">
    <property type="entry name" value="60KD_IMP"/>
    <property type="match status" value="1"/>
</dbReference>
<keyword evidence="10 12" id="KW-0143">Chaperone</keyword>
<evidence type="ECO:0000256" key="1">
    <source>
        <dbReference type="ARBA" id="ARBA00004651"/>
    </source>
</evidence>
<evidence type="ECO:0000259" key="13">
    <source>
        <dbReference type="Pfam" id="PF02096"/>
    </source>
</evidence>
<keyword evidence="15" id="KW-1185">Reference proteome</keyword>
<keyword evidence="7 12" id="KW-1133">Transmembrane helix</keyword>
<feature type="transmembrane region" description="Helical" evidence="12">
    <location>
        <begin position="181"/>
        <end position="198"/>
    </location>
</feature>
<comment type="similarity">
    <text evidence="12">Belongs to the OXA1/ALB3/YidC family. Type 2 subfamily.</text>
</comment>
<comment type="function">
    <text evidence="12">Required for the insertion and/or proper folding and/or complex formation of integral membrane proteins into the membrane. Involved in integration of membrane proteins that insert both dependently and independently of the Sec translocase complex, as well as at least some lipoproteins.</text>
</comment>
<evidence type="ECO:0000313" key="15">
    <source>
        <dbReference type="Proteomes" id="UP000198694"/>
    </source>
</evidence>
<keyword evidence="2 12" id="KW-0813">Transport</keyword>
<accession>A0A1G8VL71</accession>
<keyword evidence="11 12" id="KW-0449">Lipoprotein</keyword>
<dbReference type="OrthoDB" id="9780552at2"/>
<dbReference type="GO" id="GO:0032977">
    <property type="term" value="F:membrane insertase activity"/>
    <property type="evidence" value="ECO:0007669"/>
    <property type="project" value="InterPro"/>
</dbReference>
<keyword evidence="9" id="KW-0564">Palmitate</keyword>
<dbReference type="GO" id="GO:0015031">
    <property type="term" value="P:protein transport"/>
    <property type="evidence" value="ECO:0007669"/>
    <property type="project" value="UniProtKB-KW"/>
</dbReference>
<dbReference type="NCBIfam" id="TIGR03592">
    <property type="entry name" value="yidC_oxa1_cterm"/>
    <property type="match status" value="1"/>
</dbReference>
<dbReference type="InterPro" id="IPR028055">
    <property type="entry name" value="YidC/Oxa/ALB_C"/>
</dbReference>
<dbReference type="GO" id="GO:0051205">
    <property type="term" value="P:protein insertion into membrane"/>
    <property type="evidence" value="ECO:0007669"/>
    <property type="project" value="TreeGrafter"/>
</dbReference>
<dbReference type="PANTHER" id="PTHR12428:SF65">
    <property type="entry name" value="CYTOCHROME C OXIDASE ASSEMBLY PROTEIN COX18, MITOCHONDRIAL"/>
    <property type="match status" value="1"/>
</dbReference>
<evidence type="ECO:0000256" key="10">
    <source>
        <dbReference type="ARBA" id="ARBA00023186"/>
    </source>
</evidence>
<feature type="transmembrane region" description="Helical" evidence="12">
    <location>
        <begin position="142"/>
        <end position="161"/>
    </location>
</feature>
<dbReference type="EMBL" id="FNFL01000001">
    <property type="protein sequence ID" value="SDJ65930.1"/>
    <property type="molecule type" value="Genomic_DNA"/>
</dbReference>
<dbReference type="PROSITE" id="PS51257">
    <property type="entry name" value="PROKAR_LIPOPROTEIN"/>
    <property type="match status" value="1"/>
</dbReference>
<dbReference type="InterPro" id="IPR023060">
    <property type="entry name" value="YidC/YidC1/YidC2_Firmicutes"/>
</dbReference>